<comment type="subcellular location">
    <subcellularLocation>
        <location evidence="1">Membrane</location>
        <topology evidence="1">Multi-pass membrane protein</topology>
    </subcellularLocation>
</comment>
<evidence type="ECO:0000313" key="8">
    <source>
        <dbReference type="EMBL" id="KAF0747003.1"/>
    </source>
</evidence>
<dbReference type="InterPro" id="IPR024989">
    <property type="entry name" value="MFS_assoc_dom"/>
</dbReference>
<reference evidence="8 9" key="1">
    <citation type="submission" date="2019-08" db="EMBL/GenBank/DDBJ databases">
        <title>Whole genome of Aphis craccivora.</title>
        <authorList>
            <person name="Voronova N.V."/>
            <person name="Shulinski R.S."/>
            <person name="Bandarenka Y.V."/>
            <person name="Zhorov D.G."/>
            <person name="Warner D."/>
        </authorList>
    </citation>
    <scope>NUCLEOTIDE SEQUENCE [LARGE SCALE GENOMIC DNA]</scope>
    <source>
        <strain evidence="8">180601</strain>
        <tissue evidence="8">Whole Body</tissue>
    </source>
</reference>
<feature type="non-terminal residue" evidence="8">
    <location>
        <position position="1"/>
    </location>
</feature>
<dbReference type="Proteomes" id="UP000478052">
    <property type="component" value="Unassembled WGS sequence"/>
</dbReference>
<feature type="domain" description="Reverse transcriptase" evidence="7">
    <location>
        <begin position="1"/>
        <end position="126"/>
    </location>
</feature>
<keyword evidence="9" id="KW-1185">Reference proteome</keyword>
<dbReference type="OrthoDB" id="10029266at2759"/>
<gene>
    <name evidence="8" type="ORF">FWK35_00029829</name>
</gene>
<dbReference type="PANTHER" id="PTHR16172">
    <property type="entry name" value="MAJOR FACILITATOR SUPERFAMILY DOMAIN-CONTAINING PROTEIN 6-LIKE"/>
    <property type="match status" value="1"/>
</dbReference>
<dbReference type="PROSITE" id="PS50878">
    <property type="entry name" value="RT_POL"/>
    <property type="match status" value="1"/>
</dbReference>
<name>A0A6G0Y0U2_APHCR</name>
<feature type="non-terminal residue" evidence="8">
    <location>
        <position position="485"/>
    </location>
</feature>
<evidence type="ECO:0000256" key="5">
    <source>
        <dbReference type="ARBA" id="ARBA00023136"/>
    </source>
</evidence>
<dbReference type="PANTHER" id="PTHR16172:SF30">
    <property type="entry name" value="SUGAR BABY, ISOFORM C"/>
    <property type="match status" value="1"/>
</dbReference>
<feature type="transmembrane region" description="Helical" evidence="6">
    <location>
        <begin position="218"/>
        <end position="243"/>
    </location>
</feature>
<comment type="caution">
    <text evidence="8">The sequence shown here is derived from an EMBL/GenBank/DDBJ whole genome shotgun (WGS) entry which is preliminary data.</text>
</comment>
<keyword evidence="4 6" id="KW-1133">Transmembrane helix</keyword>
<dbReference type="InterPro" id="IPR051717">
    <property type="entry name" value="MFS_MFSD6"/>
</dbReference>
<comment type="similarity">
    <text evidence="2">Belongs to the major facilitator superfamily. MFSD6 family.</text>
</comment>
<dbReference type="InterPro" id="IPR000477">
    <property type="entry name" value="RT_dom"/>
</dbReference>
<dbReference type="SUPFAM" id="SSF103473">
    <property type="entry name" value="MFS general substrate transporter"/>
    <property type="match status" value="1"/>
</dbReference>
<evidence type="ECO:0000256" key="4">
    <source>
        <dbReference type="ARBA" id="ARBA00022989"/>
    </source>
</evidence>
<feature type="transmembrane region" description="Helical" evidence="6">
    <location>
        <begin position="377"/>
        <end position="396"/>
    </location>
</feature>
<dbReference type="Pfam" id="PF12832">
    <property type="entry name" value="MFS_1_like"/>
    <property type="match status" value="1"/>
</dbReference>
<keyword evidence="5 6" id="KW-0472">Membrane</keyword>
<protein>
    <submittedName>
        <fullName evidence="8">Major facilitator superfamily domain-containing protein 6-like isoform X2</fullName>
    </submittedName>
</protein>
<proteinExistence type="inferred from homology"/>
<keyword evidence="3 6" id="KW-0812">Transmembrane</keyword>
<evidence type="ECO:0000313" key="9">
    <source>
        <dbReference type="Proteomes" id="UP000478052"/>
    </source>
</evidence>
<evidence type="ECO:0000256" key="1">
    <source>
        <dbReference type="ARBA" id="ARBA00004141"/>
    </source>
</evidence>
<evidence type="ECO:0000256" key="6">
    <source>
        <dbReference type="SAM" id="Phobius"/>
    </source>
</evidence>
<evidence type="ECO:0000256" key="3">
    <source>
        <dbReference type="ARBA" id="ARBA00022692"/>
    </source>
</evidence>
<dbReference type="InterPro" id="IPR036259">
    <property type="entry name" value="MFS_trans_sf"/>
</dbReference>
<evidence type="ECO:0000256" key="2">
    <source>
        <dbReference type="ARBA" id="ARBA00005241"/>
    </source>
</evidence>
<feature type="transmembrane region" description="Helical" evidence="6">
    <location>
        <begin position="292"/>
        <end position="311"/>
    </location>
</feature>
<dbReference type="Gene3D" id="1.20.1250.20">
    <property type="entry name" value="MFS general substrate transporter like domains"/>
    <property type="match status" value="1"/>
</dbReference>
<feature type="transmembrane region" description="Helical" evidence="6">
    <location>
        <begin position="351"/>
        <end position="371"/>
    </location>
</feature>
<evidence type="ECO:0000259" key="7">
    <source>
        <dbReference type="PROSITE" id="PS50878"/>
    </source>
</evidence>
<dbReference type="GO" id="GO:0016020">
    <property type="term" value="C:membrane"/>
    <property type="evidence" value="ECO:0007669"/>
    <property type="project" value="UniProtKB-SubCell"/>
</dbReference>
<sequence>IRQLLERYYEYGREVHLCFVEFKQAYNSIIRRKLWETLEEFGIPTKLIQLIKECNTETKCSNTILAYTDDIVIIGSSRIDVEMRTADLIKAAEPIGLKVNQEKTKYLAVSREERALDDMLVDGYVFQQVTDFKSDGIAKNIFTERLNGKRPRGRPRQRWEDRVKTDLTEVSEELIRIEDSEDRDRWKDVVEAAKVVQQSPYNKKVSSDVKKLLTEVRILAFLVWIVFFGFFISFIWNFLFWYLEDLSTFYHPETKSWIKTLQGLAILIQCFGGEVPSFFLSGFILKRVSHMNVFSILFFVYALMFFLFSIIKNPVYILPVEILNGITFALFYSGAISYANFSTPAGAEGTFQGVIGTALTGLGTPIGSLIGGYMFKIIGSIGSFKILSIGPIYGFLPTIARQLGYSITTYGVTMTFMSMMSMVFSPVAGVISFFFMFVPKVPLEIGVDMKCDSEIILIVHADNVQQNTHNTTLFNHQKNDELITC</sequence>
<feature type="transmembrane region" description="Helical" evidence="6">
    <location>
        <begin position="416"/>
        <end position="438"/>
    </location>
</feature>
<feature type="transmembrane region" description="Helical" evidence="6">
    <location>
        <begin position="317"/>
        <end position="339"/>
    </location>
</feature>
<dbReference type="AlphaFoldDB" id="A0A6G0Y0U2"/>
<dbReference type="EMBL" id="VUJU01006994">
    <property type="protein sequence ID" value="KAF0747003.1"/>
    <property type="molecule type" value="Genomic_DNA"/>
</dbReference>
<accession>A0A6G0Y0U2</accession>
<organism evidence="8 9">
    <name type="scientific">Aphis craccivora</name>
    <name type="common">Cowpea aphid</name>
    <dbReference type="NCBI Taxonomy" id="307492"/>
    <lineage>
        <taxon>Eukaryota</taxon>
        <taxon>Metazoa</taxon>
        <taxon>Ecdysozoa</taxon>
        <taxon>Arthropoda</taxon>
        <taxon>Hexapoda</taxon>
        <taxon>Insecta</taxon>
        <taxon>Pterygota</taxon>
        <taxon>Neoptera</taxon>
        <taxon>Paraneoptera</taxon>
        <taxon>Hemiptera</taxon>
        <taxon>Sternorrhyncha</taxon>
        <taxon>Aphidomorpha</taxon>
        <taxon>Aphidoidea</taxon>
        <taxon>Aphididae</taxon>
        <taxon>Aphidini</taxon>
        <taxon>Aphis</taxon>
        <taxon>Aphis</taxon>
    </lineage>
</organism>